<comment type="caution">
    <text evidence="7">The sequence shown here is derived from an EMBL/GenBank/DDBJ whole genome shotgun (WGS) entry which is preliminary data.</text>
</comment>
<dbReference type="Pfam" id="PF02668">
    <property type="entry name" value="TauD"/>
    <property type="match status" value="1"/>
</dbReference>
<evidence type="ECO:0000256" key="3">
    <source>
        <dbReference type="ARBA" id="ARBA00023004"/>
    </source>
</evidence>
<dbReference type="SMR" id="A0A401VZ68"/>
<protein>
    <recommendedName>
        <fullName evidence="6">TauD/TfdA-like domain-containing protein</fullName>
    </recommendedName>
</protein>
<reference evidence="7 8" key="1">
    <citation type="submission" date="2018-11" db="EMBL/GenBank/DDBJ databases">
        <title>Whole genome sequence of Streptomyces paromomycinus NBRC 15454(T).</title>
        <authorList>
            <person name="Komaki H."/>
            <person name="Tamura T."/>
        </authorList>
    </citation>
    <scope>NUCLEOTIDE SEQUENCE [LARGE SCALE GENOMIC DNA]</scope>
    <source>
        <strain evidence="7 8">NBRC 15454</strain>
    </source>
</reference>
<evidence type="ECO:0000256" key="1">
    <source>
        <dbReference type="ARBA" id="ARBA00001954"/>
    </source>
</evidence>
<dbReference type="Gene3D" id="3.60.130.10">
    <property type="entry name" value="Clavaminate synthase-like"/>
    <property type="match status" value="1"/>
</dbReference>
<dbReference type="InterPro" id="IPR050411">
    <property type="entry name" value="AlphaKG_dependent_hydroxylases"/>
</dbReference>
<gene>
    <name evidence="7" type="ORF">GKJPGBOP_02017</name>
</gene>
<evidence type="ECO:0000313" key="8">
    <source>
        <dbReference type="Proteomes" id="UP000286746"/>
    </source>
</evidence>
<dbReference type="RefSeq" id="WP_125053750.1">
    <property type="nucleotide sequence ID" value="NZ_BHZD01000001.1"/>
</dbReference>
<dbReference type="AlphaFoldDB" id="A0A401VZ68"/>
<organism evidence="7 8">
    <name type="scientific">Streptomyces paromomycinus</name>
    <name type="common">Streptomyces rimosus subsp. paromomycinus</name>
    <dbReference type="NCBI Taxonomy" id="92743"/>
    <lineage>
        <taxon>Bacteria</taxon>
        <taxon>Bacillati</taxon>
        <taxon>Actinomycetota</taxon>
        <taxon>Actinomycetes</taxon>
        <taxon>Kitasatosporales</taxon>
        <taxon>Streptomycetaceae</taxon>
        <taxon>Streptomyces</taxon>
    </lineage>
</organism>
<feature type="compositionally biased region" description="Low complexity" evidence="5">
    <location>
        <begin position="1"/>
        <end position="14"/>
    </location>
</feature>
<evidence type="ECO:0000313" key="7">
    <source>
        <dbReference type="EMBL" id="GCD42357.1"/>
    </source>
</evidence>
<feature type="region of interest" description="Disordered" evidence="5">
    <location>
        <begin position="1"/>
        <end position="27"/>
    </location>
</feature>
<dbReference type="InterPro" id="IPR003819">
    <property type="entry name" value="TauD/TfdA-like"/>
</dbReference>
<dbReference type="SUPFAM" id="SSF51197">
    <property type="entry name" value="Clavaminate synthase-like"/>
    <property type="match status" value="1"/>
</dbReference>
<dbReference type="GO" id="GO:0016491">
    <property type="term" value="F:oxidoreductase activity"/>
    <property type="evidence" value="ECO:0007669"/>
    <property type="project" value="UniProtKB-KW"/>
</dbReference>
<dbReference type="GO" id="GO:0017000">
    <property type="term" value="P:antibiotic biosynthetic process"/>
    <property type="evidence" value="ECO:0007669"/>
    <property type="project" value="UniProtKB-KW"/>
</dbReference>
<keyword evidence="3" id="KW-0408">Iron</keyword>
<keyword evidence="8" id="KW-1185">Reference proteome</keyword>
<sequence>MTATTVPAATAGPGPRRRRAGAGSATELVRSRPLHDEPFLLRVDAAVEGLELDRWITGHHDRVTADLDRYGAVLYRGFAVDGPEAFGRAARAISPDLLDYLERAAPRTEVADKVFTSTEFNEDQWIPFHHEMSYSHNWPSRLYFYCDLPSADRGATPVASERAVLPRIPAEVRERFERHGVRYVRNYGPDLDLPWQEVFQTTDRAEVEAYCRASRTEFTWTGRDGLRTRSVRQATARHPRTGETAWFNHAHLFHVSNLPPEVAAALTGEFGTEGLPRNAYYGDGAAIEDDVAEMIRGLYREAAVSFPWERGDVLVVDNFLATHAREPFSGDRRILVAMSDLHVNRGNR</sequence>
<proteinExistence type="predicted"/>
<comment type="cofactor">
    <cofactor evidence="1">
        <name>Fe(2+)</name>
        <dbReference type="ChEBI" id="CHEBI:29033"/>
    </cofactor>
</comment>
<dbReference type="PANTHER" id="PTHR10696">
    <property type="entry name" value="GAMMA-BUTYROBETAINE HYDROXYLASE-RELATED"/>
    <property type="match status" value="1"/>
</dbReference>
<evidence type="ECO:0000259" key="6">
    <source>
        <dbReference type="Pfam" id="PF02668"/>
    </source>
</evidence>
<accession>A0A401VZ68</accession>
<dbReference type="InterPro" id="IPR042098">
    <property type="entry name" value="TauD-like_sf"/>
</dbReference>
<keyword evidence="4" id="KW-0045">Antibiotic biosynthesis</keyword>
<feature type="domain" description="TauD/TfdA-like" evidence="6">
    <location>
        <begin position="49"/>
        <end position="336"/>
    </location>
</feature>
<dbReference type="EMBL" id="BHZD01000001">
    <property type="protein sequence ID" value="GCD42357.1"/>
    <property type="molecule type" value="Genomic_DNA"/>
</dbReference>
<dbReference type="Proteomes" id="UP000286746">
    <property type="component" value="Unassembled WGS sequence"/>
</dbReference>
<keyword evidence="2" id="KW-0560">Oxidoreductase</keyword>
<evidence type="ECO:0000256" key="2">
    <source>
        <dbReference type="ARBA" id="ARBA00023002"/>
    </source>
</evidence>
<evidence type="ECO:0000256" key="4">
    <source>
        <dbReference type="ARBA" id="ARBA00023194"/>
    </source>
</evidence>
<dbReference type="PANTHER" id="PTHR10696:SF56">
    <property type="entry name" value="TAUD_TFDA-LIKE DOMAIN-CONTAINING PROTEIN"/>
    <property type="match status" value="1"/>
</dbReference>
<name>A0A401VZ68_STREY</name>
<evidence type="ECO:0000256" key="5">
    <source>
        <dbReference type="SAM" id="MobiDB-lite"/>
    </source>
</evidence>